<reference evidence="1" key="2">
    <citation type="submission" date="2021-09" db="EMBL/GenBank/DDBJ databases">
        <authorList>
            <person name="Jia N."/>
            <person name="Wang J."/>
            <person name="Shi W."/>
            <person name="Du L."/>
            <person name="Sun Y."/>
            <person name="Zhan W."/>
            <person name="Jiang J."/>
            <person name="Wang Q."/>
            <person name="Zhang B."/>
            <person name="Ji P."/>
            <person name="Sakyi L.B."/>
            <person name="Cui X."/>
            <person name="Yuan T."/>
            <person name="Jiang B."/>
            <person name="Yang W."/>
            <person name="Lam T.T.-Y."/>
            <person name="Chang Q."/>
            <person name="Ding S."/>
            <person name="Wang X."/>
            <person name="Zhu J."/>
            <person name="Ruan X."/>
            <person name="Zhao L."/>
            <person name="Wei J."/>
            <person name="Que T."/>
            <person name="Du C."/>
            <person name="Cheng J."/>
            <person name="Dai P."/>
            <person name="Han X."/>
            <person name="Huang E."/>
            <person name="Gao Y."/>
            <person name="Liu J."/>
            <person name="Shao H."/>
            <person name="Ye R."/>
            <person name="Li L."/>
            <person name="Wei W."/>
            <person name="Wang X."/>
            <person name="Wang C."/>
            <person name="Huo Q."/>
            <person name="Li W."/>
            <person name="Guo W."/>
            <person name="Chen H."/>
            <person name="Chen S."/>
            <person name="Zhou L."/>
            <person name="Zhou L."/>
            <person name="Ni X."/>
            <person name="Tian J."/>
            <person name="Zhou Y."/>
            <person name="Sheng Y."/>
            <person name="Liu T."/>
            <person name="Pan Y."/>
            <person name="Xia L."/>
            <person name="Li J."/>
            <person name="Zhao F."/>
            <person name="Cao W."/>
        </authorList>
    </citation>
    <scope>NUCLEOTIDE SEQUENCE</scope>
    <source>
        <strain evidence="1">Rmic-2018</strain>
        <tissue evidence="1">Larvae</tissue>
    </source>
</reference>
<evidence type="ECO:0000313" key="2">
    <source>
        <dbReference type="Proteomes" id="UP000821866"/>
    </source>
</evidence>
<comment type="caution">
    <text evidence="1">The sequence shown here is derived from an EMBL/GenBank/DDBJ whole genome shotgun (WGS) entry which is preliminary data.</text>
</comment>
<proteinExistence type="predicted"/>
<name>A0A9J6D741_RHIMP</name>
<gene>
    <name evidence="1" type="ORF">HPB51_024356</name>
</gene>
<protein>
    <submittedName>
        <fullName evidence="1">Uncharacterized protein</fullName>
    </submittedName>
</protein>
<reference evidence="1" key="1">
    <citation type="journal article" date="2020" name="Cell">
        <title>Large-Scale Comparative Analyses of Tick Genomes Elucidate Their Genetic Diversity and Vector Capacities.</title>
        <authorList>
            <consortium name="Tick Genome and Microbiome Consortium (TIGMIC)"/>
            <person name="Jia N."/>
            <person name="Wang J."/>
            <person name="Shi W."/>
            <person name="Du L."/>
            <person name="Sun Y."/>
            <person name="Zhan W."/>
            <person name="Jiang J.F."/>
            <person name="Wang Q."/>
            <person name="Zhang B."/>
            <person name="Ji P."/>
            <person name="Bell-Sakyi L."/>
            <person name="Cui X.M."/>
            <person name="Yuan T.T."/>
            <person name="Jiang B.G."/>
            <person name="Yang W.F."/>
            <person name="Lam T.T."/>
            <person name="Chang Q.C."/>
            <person name="Ding S.J."/>
            <person name="Wang X.J."/>
            <person name="Zhu J.G."/>
            <person name="Ruan X.D."/>
            <person name="Zhao L."/>
            <person name="Wei J.T."/>
            <person name="Ye R.Z."/>
            <person name="Que T.C."/>
            <person name="Du C.H."/>
            <person name="Zhou Y.H."/>
            <person name="Cheng J.X."/>
            <person name="Dai P.F."/>
            <person name="Guo W.B."/>
            <person name="Han X.H."/>
            <person name="Huang E.J."/>
            <person name="Li L.F."/>
            <person name="Wei W."/>
            <person name="Gao Y.C."/>
            <person name="Liu J.Z."/>
            <person name="Shao H.Z."/>
            <person name="Wang X."/>
            <person name="Wang C.C."/>
            <person name="Yang T.C."/>
            <person name="Huo Q.B."/>
            <person name="Li W."/>
            <person name="Chen H.Y."/>
            <person name="Chen S.E."/>
            <person name="Zhou L.G."/>
            <person name="Ni X.B."/>
            <person name="Tian J.H."/>
            <person name="Sheng Y."/>
            <person name="Liu T."/>
            <person name="Pan Y.S."/>
            <person name="Xia L.Y."/>
            <person name="Li J."/>
            <person name="Zhao F."/>
            <person name="Cao W.C."/>
        </authorList>
    </citation>
    <scope>NUCLEOTIDE SEQUENCE</scope>
    <source>
        <strain evidence="1">Rmic-2018</strain>
    </source>
</reference>
<sequence length="126" mass="13957">MSVAISPEKLNFPLHRGLYLLAIRCLQGLGRVRSRGDELRNNRKGAPAARLVFQQSLATHPASESFHFLSGITPRVRQGYDAATELSETTATVQPPFSTLRFVDDAVLRTPAIFYLYRSAAQRGTP</sequence>
<accession>A0A9J6D741</accession>
<dbReference type="Proteomes" id="UP000821866">
    <property type="component" value="Chromosome 9"/>
</dbReference>
<dbReference type="AlphaFoldDB" id="A0A9J6D741"/>
<dbReference type="EMBL" id="JABSTU010000011">
    <property type="protein sequence ID" value="KAH8010006.1"/>
    <property type="molecule type" value="Genomic_DNA"/>
</dbReference>
<keyword evidence="2" id="KW-1185">Reference proteome</keyword>
<organism evidence="1 2">
    <name type="scientific">Rhipicephalus microplus</name>
    <name type="common">Cattle tick</name>
    <name type="synonym">Boophilus microplus</name>
    <dbReference type="NCBI Taxonomy" id="6941"/>
    <lineage>
        <taxon>Eukaryota</taxon>
        <taxon>Metazoa</taxon>
        <taxon>Ecdysozoa</taxon>
        <taxon>Arthropoda</taxon>
        <taxon>Chelicerata</taxon>
        <taxon>Arachnida</taxon>
        <taxon>Acari</taxon>
        <taxon>Parasitiformes</taxon>
        <taxon>Ixodida</taxon>
        <taxon>Ixodoidea</taxon>
        <taxon>Ixodidae</taxon>
        <taxon>Rhipicephalinae</taxon>
        <taxon>Rhipicephalus</taxon>
        <taxon>Boophilus</taxon>
    </lineage>
</organism>
<evidence type="ECO:0000313" key="1">
    <source>
        <dbReference type="EMBL" id="KAH8010006.1"/>
    </source>
</evidence>